<accession>A0A2I0UWS4</accession>
<comment type="caution">
    <text evidence="1">The sequence shown here is derived from an EMBL/GenBank/DDBJ whole genome shotgun (WGS) entry which is preliminary data.</text>
</comment>
<gene>
    <name evidence="1" type="ORF">CRI88_17150</name>
</gene>
<reference evidence="1 2" key="1">
    <citation type="submission" date="2017-10" db="EMBL/GenBank/DDBJ databases">
        <title>Draft genome of Lysinibacillus fusiformis strain Juneja, a laboratory-derived pathogen of Drosophila melanogaster.</title>
        <authorList>
            <person name="Smith B.R."/>
            <person name="Unckless R.L."/>
        </authorList>
    </citation>
    <scope>NUCLEOTIDE SEQUENCE [LARGE SCALE GENOMIC DNA]</scope>
    <source>
        <strain evidence="1 2">Juneja</strain>
    </source>
</reference>
<dbReference type="NCBIfam" id="TIGR03721">
    <property type="entry name" value="exospore_TM"/>
    <property type="match status" value="1"/>
</dbReference>
<proteinExistence type="predicted"/>
<dbReference type="RefSeq" id="WP_058843893.1">
    <property type="nucleotide sequence ID" value="NZ_JAZBNI010000005.1"/>
</dbReference>
<name>A0A2I0UWS4_9BACI</name>
<dbReference type="Proteomes" id="UP000234956">
    <property type="component" value="Unassembled WGS sequence"/>
</dbReference>
<dbReference type="AlphaFoldDB" id="A0A2I0UWS4"/>
<evidence type="ECO:0000313" key="1">
    <source>
        <dbReference type="EMBL" id="PKU50513.1"/>
    </source>
</evidence>
<dbReference type="InterPro" id="IPR021210">
    <property type="entry name" value="Exosporium_BclB"/>
</dbReference>
<protein>
    <recommendedName>
        <fullName evidence="3">BclB domain-containing protein</fullName>
    </recommendedName>
</protein>
<organism evidence="1 2">
    <name type="scientific">Lysinibacillus fusiformis</name>
    <dbReference type="NCBI Taxonomy" id="28031"/>
    <lineage>
        <taxon>Bacteria</taxon>
        <taxon>Bacillati</taxon>
        <taxon>Bacillota</taxon>
        <taxon>Bacilli</taxon>
        <taxon>Bacillales</taxon>
        <taxon>Bacillaceae</taxon>
        <taxon>Lysinibacillus</taxon>
    </lineage>
</organism>
<sequence>MCFNNSMCGCSGNGHGNGECSALGPFVAIDAACITPPVATGSLIPFASGTVPVILVSLATGLVDTVSLVGFGTSIPGVSLAGTNIDLSALVGTEAFSVSRAGSITSISATFSATIGVTIIGSATVRAQVYHAVAGSNVFTPTTAFVDLAPALSTVVLGTLASGTANVTPVPVSAGDRLLMVFSATSTGVIATLTGNASAGITIV</sequence>
<dbReference type="EMBL" id="PDFK01000006">
    <property type="protein sequence ID" value="PKU50513.1"/>
    <property type="molecule type" value="Genomic_DNA"/>
</dbReference>
<evidence type="ECO:0008006" key="3">
    <source>
        <dbReference type="Google" id="ProtNLM"/>
    </source>
</evidence>
<evidence type="ECO:0000313" key="2">
    <source>
        <dbReference type="Proteomes" id="UP000234956"/>
    </source>
</evidence>